<gene>
    <name evidence="2" type="ORF">PoB_000255300</name>
</gene>
<accession>A0AAV3Y128</accession>
<dbReference type="EMBL" id="BLXT01000333">
    <property type="protein sequence ID" value="GFN76047.1"/>
    <property type="molecule type" value="Genomic_DNA"/>
</dbReference>
<evidence type="ECO:0000313" key="3">
    <source>
        <dbReference type="Proteomes" id="UP000735302"/>
    </source>
</evidence>
<dbReference type="PANTHER" id="PTHR47018">
    <property type="entry name" value="CXC DOMAIN-CONTAINING PROTEIN-RELATED"/>
    <property type="match status" value="1"/>
</dbReference>
<sequence>MSEIVQCWSVTSPHIQRFLAGDFVARKTKRAFSAIALNQAREQCSALVKGEGGVVGVTNNPSALRRWMAAGGVKNGGGVQKASSQRRTK</sequence>
<keyword evidence="3" id="KW-1185">Reference proteome</keyword>
<organism evidence="2 3">
    <name type="scientific">Plakobranchus ocellatus</name>
    <dbReference type="NCBI Taxonomy" id="259542"/>
    <lineage>
        <taxon>Eukaryota</taxon>
        <taxon>Metazoa</taxon>
        <taxon>Spiralia</taxon>
        <taxon>Lophotrochozoa</taxon>
        <taxon>Mollusca</taxon>
        <taxon>Gastropoda</taxon>
        <taxon>Heterobranchia</taxon>
        <taxon>Euthyneura</taxon>
        <taxon>Panpulmonata</taxon>
        <taxon>Sacoglossa</taxon>
        <taxon>Placobranchoidea</taxon>
        <taxon>Plakobranchidae</taxon>
        <taxon>Plakobranchus</taxon>
    </lineage>
</organism>
<dbReference type="Proteomes" id="UP000735302">
    <property type="component" value="Unassembled WGS sequence"/>
</dbReference>
<name>A0AAV3Y128_9GAST</name>
<proteinExistence type="predicted"/>
<comment type="caution">
    <text evidence="2">The sequence shown here is derived from an EMBL/GenBank/DDBJ whole genome shotgun (WGS) entry which is preliminary data.</text>
</comment>
<evidence type="ECO:0000256" key="1">
    <source>
        <dbReference type="SAM" id="MobiDB-lite"/>
    </source>
</evidence>
<feature type="region of interest" description="Disordered" evidence="1">
    <location>
        <begin position="70"/>
        <end position="89"/>
    </location>
</feature>
<dbReference type="AlphaFoldDB" id="A0AAV3Y128"/>
<protein>
    <submittedName>
        <fullName evidence="2">Uncharacterized protein</fullName>
    </submittedName>
</protein>
<reference evidence="2 3" key="1">
    <citation type="journal article" date="2021" name="Elife">
        <title>Chloroplast acquisition without the gene transfer in kleptoplastic sea slugs, Plakobranchus ocellatus.</title>
        <authorList>
            <person name="Maeda T."/>
            <person name="Takahashi S."/>
            <person name="Yoshida T."/>
            <person name="Shimamura S."/>
            <person name="Takaki Y."/>
            <person name="Nagai Y."/>
            <person name="Toyoda A."/>
            <person name="Suzuki Y."/>
            <person name="Arimoto A."/>
            <person name="Ishii H."/>
            <person name="Satoh N."/>
            <person name="Nishiyama T."/>
            <person name="Hasebe M."/>
            <person name="Maruyama T."/>
            <person name="Minagawa J."/>
            <person name="Obokata J."/>
            <person name="Shigenobu S."/>
        </authorList>
    </citation>
    <scope>NUCLEOTIDE SEQUENCE [LARGE SCALE GENOMIC DNA]</scope>
</reference>
<evidence type="ECO:0000313" key="2">
    <source>
        <dbReference type="EMBL" id="GFN76047.1"/>
    </source>
</evidence>